<feature type="domain" description="Peptidase C1A papain C-terminal" evidence="9">
    <location>
        <begin position="763"/>
        <end position="986"/>
    </location>
</feature>
<dbReference type="PANTHER" id="PTHR11319:SF35">
    <property type="entry name" value="OUTER MEMBRANE PROTEIN PMPC-RELATED"/>
    <property type="match status" value="1"/>
</dbReference>
<dbReference type="Gene3D" id="2.60.40.10">
    <property type="entry name" value="Immunoglobulins"/>
    <property type="match status" value="1"/>
</dbReference>
<dbReference type="eggNOG" id="arCOG02488">
    <property type="taxonomic scope" value="Archaea"/>
</dbReference>
<sequence>MRIMINKKLFFVFLLMVLVIGTISAVSANECANDLTMEISDDNIAIDSSSALEGDDLAIDSSSSDLSNENNINSMNDSVINSNSINSDSINSDSINSDSINPNPNIDDEINNHKDSFLKAVQASKTGTFTELQTKINKASKGSTIYLDKNYLYNDDFKGKYGIVINKSITIDGKGHVIDGLKKSNLIFINDASNVVFKNIIFRKGDGDENGAINLIGSDHIEFNNCSFNYNYGDRGAVFLSGSDYSSFVNCKFNENIGENGGALILADSDYSRLVNCIFFGNEASDGGAVFITYSDYSYFFNCTSEGNSVDYTGGAFYLDYSDNSSFIDCVFDTSSAKDGGAFYLGDCHNSSFINCSYWNNQVDYYGAVCYLDNCYDSSFISCNFTGNSGSNPELDETPSIGGGVFYISESHGLYFTHCNFSENEAKNDGGAIYASDSDVHIDSSVFEENCALCGGALYAMNSDIFIDSSLFESSVGDRGGSIFANKSNVYSKNSSFIQYYEIEDEYVYIPASGAYHLMEGNIGGAIYSLQSVLNISSNKFNNNFGLTSGGDIYSQYSMIYIDDCSFSNSFSNGFGGSLSFNNDYVQITDSSFENCSSRDNGGGGIYSINSILNCSDSDFTNCYSYFGGSICSLNTDLSINNNNFYKSSAEYYGGSIYFLYGTLDINGSLFSNSYGQYGGSIYIRSPQTIKNITNNQFLFSQGIRGPRIYIDQYYGEISNSGNVYTDEYEEKGLFSDYGMGISFESNEGLVPLIHYYPSNESLPSFYDPRGGGDSEDDYEDEDDDSDIAVKDQGIGGNCWAFSGIATLEACLEKVTGEEFGFSEGNAKNLMAISSIYGLNIDTNNGGYDTMFLAYLASWLGPIYEEYDTYNPLSSLSIDLPSVFHILDIDFLAPRKNSLDNDEYKRAIMNNGAVSVTFDWVENKVSNGFHSVSIIGWDDDYDDIDSLGNYAKGAWIFKNSWGYEWGDGGFGYLSYKQKLSEEIAPYMHAYTFSFKENDIGYTDIYQYDFSGLSDFLILNSTNAYYKNKFIAEDNEFLYAFSTYFDKETDFTYSVSINGNVITKTEDGKDILTSIHHSPAGYHTIPLGYNLTLKEGDEFEIIIKLLNDNQNRIPVCQADELYRTSLPSNASFMSLNGKDWIDLSNLASSNEFSSLGIKANTSQVACIKAFTSNWRMNSDSSIVNSKNHSIITSEGTELSQYEICQLKVGSFTRASANETIIIAMSIPEWRNYQDEYENYIEVHINDEFYYVRVNEGVAYLDISFDKIGHYDFKAQFKSNIYSSDIVEFDFEVVKDSIFDVDDLDASNPGTFKELQDIIRNAKNGSIISLDKDYAFSSGDESVVDDYIEINKSLIIDGKGHIIDGSSDSGIFRLSSGDNLTLRNIKFMNADNGAIVSNGNLTVSNCYFISNCASGSSSTSTSSSDSSSTACGGAIYCEGTCFIVNSLFESNSADAGGAVYCEGTCFIVNSYFDSNYADLGGAVCCDGSCYIVNSLFDSNFAVYGGAASIVGNESCEIIDSNFIENEAIYGGAIYLESYCYLLDSSFNYNYANNGGAIYSIADLDIHTTGFNYNEAYKDGGAIYLVNSTSYINEGNFTENSAKERGGAICALEFSNLTIRWAYFMDNSASKYGSAIFSVNALNITDSEVTVSSGKVELICFAYDYASNGQAYGDLYFDENSFYISGAPEIYYFREKIAHKLALDLEFNNIELIRGGGVEISRDLNDDGWEDKINNNMLEICRLVDDDDYMTVLRMKEIEVILINKNNRSDIQKFKIPFNVKLNGYFLNTSSLKYGSYILTGNLSKDLASNCIVKNGTLKVLRKTTLSSLSTFTKVYGNSKNLVVTLKDSSGKAIVGVNIAVKLNGKTIKAKTNSKGQISIAISLKPKTYTAYISFAGNDYYASASKKVKVVVKKANPKLTASKKTFKLRNAKKYTVTLKNNLGKALKNAKVTIKVAGKTYTAKTNAKGQVTFNLKLAKIGKFKAVVSFAGNKLYNGLKKAVVLTVKK</sequence>
<evidence type="ECO:0000256" key="2">
    <source>
        <dbReference type="ARBA" id="ARBA00004442"/>
    </source>
</evidence>
<evidence type="ECO:0000256" key="5">
    <source>
        <dbReference type="ARBA" id="ARBA00022729"/>
    </source>
</evidence>
<evidence type="ECO:0000313" key="11">
    <source>
        <dbReference type="Proteomes" id="UP000008680"/>
    </source>
</evidence>
<dbReference type="PATRIC" id="fig|634498.28.peg.21"/>
<dbReference type="Gene3D" id="3.90.70.10">
    <property type="entry name" value="Cysteine proteinases"/>
    <property type="match status" value="1"/>
</dbReference>
<keyword evidence="11" id="KW-1185">Reference proteome</keyword>
<evidence type="ECO:0000259" key="9">
    <source>
        <dbReference type="SMART" id="SM00645"/>
    </source>
</evidence>
<protein>
    <submittedName>
        <fullName evidence="10">Adhesin-like protein with cysteine protease domain</fullName>
    </submittedName>
</protein>
<dbReference type="SUPFAM" id="SSF54001">
    <property type="entry name" value="Cysteine proteinases"/>
    <property type="match status" value="1"/>
</dbReference>
<dbReference type="GO" id="GO:0008234">
    <property type="term" value="F:cysteine-type peptidase activity"/>
    <property type="evidence" value="ECO:0007669"/>
    <property type="project" value="InterPro"/>
</dbReference>
<dbReference type="eggNOG" id="arCOG03607">
    <property type="taxonomic scope" value="Archaea"/>
</dbReference>
<dbReference type="STRING" id="634498.mru_0020"/>
<reference evidence="10 11" key="1">
    <citation type="journal article" date="2010" name="PLoS ONE">
        <title>The genome sequence of the rumen methanogen Methanobrevibacter ruminantium reveals new possibilities for controlling ruminant methane emissions.</title>
        <authorList>
            <person name="Leahy S.C."/>
            <person name="Kelly W.J."/>
            <person name="Altermann E."/>
            <person name="Ronimus R.S."/>
            <person name="Yeoman C.J."/>
            <person name="Pacheco D.M."/>
            <person name="Li D."/>
            <person name="Kong Z."/>
            <person name="McTavish S."/>
            <person name="Sang C."/>
            <person name="Lambie S.C."/>
            <person name="Janssen P.H."/>
            <person name="Dey D."/>
            <person name="Attwood G.T."/>
        </authorList>
    </citation>
    <scope>NUCLEOTIDE SEQUENCE [LARGE SCALE GENOMIC DNA]</scope>
    <source>
        <strain evidence="11">ATCC 35063 / DSM 1093 / JCM 13430 / OCM 146 / M1</strain>
    </source>
</reference>
<dbReference type="SMART" id="SM00645">
    <property type="entry name" value="Pept_C1"/>
    <property type="match status" value="1"/>
</dbReference>
<dbReference type="PANTHER" id="PTHR11319">
    <property type="entry name" value="G PROTEIN-COUPLED RECEPTOR-RELATED"/>
    <property type="match status" value="1"/>
</dbReference>
<dbReference type="Pfam" id="PF02415">
    <property type="entry name" value="Chlam_PMP"/>
    <property type="match status" value="1"/>
</dbReference>
<feature type="compositionally biased region" description="Acidic residues" evidence="8">
    <location>
        <begin position="774"/>
        <end position="785"/>
    </location>
</feature>
<organism evidence="10 11">
    <name type="scientific">Methanobrevibacter ruminantium (strain ATCC 35063 / DSM 1093 / JCM 13430 / OCM 146 / M1)</name>
    <name type="common">Methanobacterium ruminantium</name>
    <dbReference type="NCBI Taxonomy" id="634498"/>
    <lineage>
        <taxon>Archaea</taxon>
        <taxon>Methanobacteriati</taxon>
        <taxon>Methanobacteriota</taxon>
        <taxon>Methanomada group</taxon>
        <taxon>Methanobacteria</taxon>
        <taxon>Methanobacteriales</taxon>
        <taxon>Methanobacteriaceae</taxon>
        <taxon>Methanobrevibacter</taxon>
    </lineage>
</organism>
<evidence type="ECO:0000256" key="4">
    <source>
        <dbReference type="ARBA" id="ARBA00022525"/>
    </source>
</evidence>
<dbReference type="CDD" id="cd02619">
    <property type="entry name" value="Peptidase_C1"/>
    <property type="match status" value="1"/>
</dbReference>
<dbReference type="InterPro" id="IPR040528">
    <property type="entry name" value="Lectin-like"/>
</dbReference>
<dbReference type="GO" id="GO:0006508">
    <property type="term" value="P:proteolysis"/>
    <property type="evidence" value="ECO:0007669"/>
    <property type="project" value="UniProtKB-KW"/>
</dbReference>
<gene>
    <name evidence="10" type="ordered locus">mru_0020</name>
</gene>
<keyword evidence="5" id="KW-0732">Signal</keyword>
<evidence type="ECO:0000256" key="6">
    <source>
        <dbReference type="ARBA" id="ARBA00023136"/>
    </source>
</evidence>
<dbReference type="Proteomes" id="UP000008680">
    <property type="component" value="Chromosome"/>
</dbReference>
<dbReference type="eggNOG" id="arCOG02555">
    <property type="taxonomic scope" value="Archaea"/>
</dbReference>
<dbReference type="SMART" id="SM00710">
    <property type="entry name" value="PbH1"/>
    <property type="match status" value="13"/>
</dbReference>
<evidence type="ECO:0000256" key="7">
    <source>
        <dbReference type="ARBA" id="ARBA00023237"/>
    </source>
</evidence>
<dbReference type="Pfam" id="PF18560">
    <property type="entry name" value="Lectin_like"/>
    <property type="match status" value="1"/>
</dbReference>
<evidence type="ECO:0000256" key="8">
    <source>
        <dbReference type="SAM" id="MobiDB-lite"/>
    </source>
</evidence>
<feature type="region of interest" description="Disordered" evidence="8">
    <location>
        <begin position="766"/>
        <end position="785"/>
    </location>
</feature>
<keyword evidence="7" id="KW-0998">Cell outer membrane</keyword>
<dbReference type="InterPro" id="IPR000668">
    <property type="entry name" value="Peptidase_C1A_C"/>
</dbReference>
<evidence type="ECO:0000256" key="1">
    <source>
        <dbReference type="ARBA" id="ARBA00004196"/>
    </source>
</evidence>
<accession>D3E4H6</accession>
<dbReference type="PROSITE" id="PS00139">
    <property type="entry name" value="THIOL_PROTEASE_CYS"/>
    <property type="match status" value="1"/>
</dbReference>
<dbReference type="InterPro" id="IPR000169">
    <property type="entry name" value="Pept_cys_AS"/>
</dbReference>
<keyword evidence="6" id="KW-0472">Membrane</keyword>
<dbReference type="NCBIfam" id="TIGR01376">
    <property type="entry name" value="POMP_repeat"/>
    <property type="match status" value="2"/>
</dbReference>
<dbReference type="InterPro" id="IPR012334">
    <property type="entry name" value="Pectin_lyas_fold"/>
</dbReference>
<evidence type="ECO:0000256" key="3">
    <source>
        <dbReference type="ARBA" id="ARBA00004613"/>
    </source>
</evidence>
<proteinExistence type="predicted"/>
<evidence type="ECO:0000313" key="10">
    <source>
        <dbReference type="EMBL" id="ADC45872.1"/>
    </source>
</evidence>
<dbReference type="InterPro" id="IPR003368">
    <property type="entry name" value="POMP_repeat"/>
</dbReference>
<name>D3E4H6_METRM</name>
<dbReference type="EMBL" id="CP001719">
    <property type="protein sequence ID" value="ADC45872.1"/>
    <property type="molecule type" value="Genomic_DNA"/>
</dbReference>
<dbReference type="InterPro" id="IPR011050">
    <property type="entry name" value="Pectin_lyase_fold/virulence"/>
</dbReference>
<dbReference type="InterPro" id="IPR013783">
    <property type="entry name" value="Ig-like_fold"/>
</dbReference>
<dbReference type="HOGENOM" id="CLU_233849_0_0_2"/>
<keyword evidence="4" id="KW-0964">Secreted</keyword>
<dbReference type="InterPro" id="IPR006626">
    <property type="entry name" value="PbH1"/>
</dbReference>
<dbReference type="SUPFAM" id="SSF51126">
    <property type="entry name" value="Pectin lyase-like"/>
    <property type="match status" value="4"/>
</dbReference>
<dbReference type="eggNOG" id="arCOG09729">
    <property type="taxonomic scope" value="Archaea"/>
</dbReference>
<dbReference type="Pfam" id="PF00112">
    <property type="entry name" value="Peptidase_C1"/>
    <property type="match status" value="1"/>
</dbReference>
<dbReference type="InterPro" id="IPR038765">
    <property type="entry name" value="Papain-like_cys_pep_sf"/>
</dbReference>
<dbReference type="Gene3D" id="2.160.20.10">
    <property type="entry name" value="Single-stranded right-handed beta-helix, Pectin lyase-like"/>
    <property type="match status" value="1"/>
</dbReference>
<dbReference type="GO" id="GO:0005576">
    <property type="term" value="C:extracellular region"/>
    <property type="evidence" value="ECO:0007669"/>
    <property type="project" value="UniProtKB-SubCell"/>
</dbReference>
<dbReference type="KEGG" id="mru:mru_0020"/>
<comment type="subcellular location">
    <subcellularLocation>
        <location evidence="1">Cell envelope</location>
    </subcellularLocation>
    <subcellularLocation>
        <location evidence="2">Cell outer membrane</location>
    </subcellularLocation>
    <subcellularLocation>
        <location evidence="3">Secreted</location>
    </subcellularLocation>
</comment>